<accession>A0A7C9K1E8</accession>
<dbReference type="Pfam" id="PF02518">
    <property type="entry name" value="HATPase_c"/>
    <property type="match status" value="1"/>
</dbReference>
<dbReference type="Pfam" id="PF00497">
    <property type="entry name" value="SBP_bac_3"/>
    <property type="match status" value="1"/>
</dbReference>
<evidence type="ECO:0000256" key="1">
    <source>
        <dbReference type="ARBA" id="ARBA00000085"/>
    </source>
</evidence>
<dbReference type="EMBL" id="JAAFGW010000042">
    <property type="protein sequence ID" value="NDP47611.1"/>
    <property type="molecule type" value="Genomic_DNA"/>
</dbReference>
<dbReference type="SMART" id="SM00091">
    <property type="entry name" value="PAS"/>
    <property type="match status" value="7"/>
</dbReference>
<dbReference type="Gene3D" id="1.10.287.130">
    <property type="match status" value="1"/>
</dbReference>
<dbReference type="PANTHER" id="PTHR43304:SF1">
    <property type="entry name" value="PAC DOMAIN-CONTAINING PROTEIN"/>
    <property type="match status" value="1"/>
</dbReference>
<keyword evidence="5" id="KW-0418">Kinase</keyword>
<dbReference type="Pfam" id="PF08447">
    <property type="entry name" value="PAS_3"/>
    <property type="match status" value="3"/>
</dbReference>
<evidence type="ECO:0000256" key="4">
    <source>
        <dbReference type="ARBA" id="ARBA00022679"/>
    </source>
</evidence>
<feature type="domain" description="PAC" evidence="9">
    <location>
        <begin position="1072"/>
        <end position="1124"/>
    </location>
</feature>
<dbReference type="InterPro" id="IPR013655">
    <property type="entry name" value="PAS_fold_3"/>
</dbReference>
<keyword evidence="4" id="KW-0808">Transferase</keyword>
<keyword evidence="6" id="KW-1133">Transmembrane helix</keyword>
<dbReference type="InterPro" id="IPR005467">
    <property type="entry name" value="His_kinase_dom"/>
</dbReference>
<dbReference type="InterPro" id="IPR003594">
    <property type="entry name" value="HATPase_dom"/>
</dbReference>
<evidence type="ECO:0000313" key="11">
    <source>
        <dbReference type="Proteomes" id="UP000483432"/>
    </source>
</evidence>
<evidence type="ECO:0000256" key="5">
    <source>
        <dbReference type="ARBA" id="ARBA00022777"/>
    </source>
</evidence>
<feature type="domain" description="PAC" evidence="9">
    <location>
        <begin position="822"/>
        <end position="872"/>
    </location>
</feature>
<dbReference type="Gene3D" id="3.40.190.10">
    <property type="entry name" value="Periplasmic binding protein-like II"/>
    <property type="match status" value="2"/>
</dbReference>
<feature type="domain" description="Histidine kinase" evidence="7">
    <location>
        <begin position="1524"/>
        <end position="1737"/>
    </location>
</feature>
<dbReference type="SMART" id="SM00065">
    <property type="entry name" value="GAF"/>
    <property type="match status" value="1"/>
</dbReference>
<dbReference type="Pfam" id="PF13185">
    <property type="entry name" value="GAF_2"/>
    <property type="match status" value="1"/>
</dbReference>
<evidence type="ECO:0000259" key="8">
    <source>
        <dbReference type="PROSITE" id="PS50112"/>
    </source>
</evidence>
<dbReference type="PROSITE" id="PS50112">
    <property type="entry name" value="PAS"/>
    <property type="match status" value="5"/>
</dbReference>
<feature type="transmembrane region" description="Helical" evidence="6">
    <location>
        <begin position="288"/>
        <end position="310"/>
    </location>
</feature>
<feature type="domain" description="PAS" evidence="8">
    <location>
        <begin position="1125"/>
        <end position="1187"/>
    </location>
</feature>
<organism evidence="10 11">
    <name type="scientific">Sulfuriferula multivorans</name>
    <dbReference type="NCBI Taxonomy" id="1559896"/>
    <lineage>
        <taxon>Bacteria</taxon>
        <taxon>Pseudomonadati</taxon>
        <taxon>Pseudomonadota</taxon>
        <taxon>Betaproteobacteria</taxon>
        <taxon>Nitrosomonadales</taxon>
        <taxon>Sulfuricellaceae</taxon>
        <taxon>Sulfuriferula</taxon>
    </lineage>
</organism>
<dbReference type="Pfam" id="PF00512">
    <property type="entry name" value="HisKA"/>
    <property type="match status" value="1"/>
</dbReference>
<dbReference type="SMART" id="SM00086">
    <property type="entry name" value="PAC"/>
    <property type="match status" value="7"/>
</dbReference>
<dbReference type="InterPro" id="IPR003661">
    <property type="entry name" value="HisK_dim/P_dom"/>
</dbReference>
<evidence type="ECO:0000313" key="10">
    <source>
        <dbReference type="EMBL" id="NDP47611.1"/>
    </source>
</evidence>
<evidence type="ECO:0000259" key="9">
    <source>
        <dbReference type="PROSITE" id="PS50113"/>
    </source>
</evidence>
<feature type="domain" description="PAS" evidence="8">
    <location>
        <begin position="1371"/>
        <end position="1440"/>
    </location>
</feature>
<dbReference type="SUPFAM" id="SSF53850">
    <property type="entry name" value="Periplasmic binding protein-like II"/>
    <property type="match status" value="1"/>
</dbReference>
<dbReference type="SUPFAM" id="SSF55781">
    <property type="entry name" value="GAF domain-like"/>
    <property type="match status" value="1"/>
</dbReference>
<dbReference type="EC" id="2.7.13.3" evidence="2"/>
<name>A0A7C9K1E8_9PROT</name>
<dbReference type="InterPro" id="IPR036890">
    <property type="entry name" value="HATPase_C_sf"/>
</dbReference>
<evidence type="ECO:0000259" key="7">
    <source>
        <dbReference type="PROSITE" id="PS50109"/>
    </source>
</evidence>
<dbReference type="PANTHER" id="PTHR43304">
    <property type="entry name" value="PHYTOCHROME-LIKE PROTEIN CPH1"/>
    <property type="match status" value="1"/>
</dbReference>
<dbReference type="Gene3D" id="3.30.450.20">
    <property type="entry name" value="PAS domain"/>
    <property type="match status" value="8"/>
</dbReference>
<dbReference type="CDD" id="cd00130">
    <property type="entry name" value="PAS"/>
    <property type="match status" value="8"/>
</dbReference>
<dbReference type="InterPro" id="IPR052162">
    <property type="entry name" value="Sensor_kinase/Photoreceptor"/>
</dbReference>
<dbReference type="GO" id="GO:0000155">
    <property type="term" value="F:phosphorelay sensor kinase activity"/>
    <property type="evidence" value="ECO:0007669"/>
    <property type="project" value="InterPro"/>
</dbReference>
<comment type="caution">
    <text evidence="10">The sequence shown here is derived from an EMBL/GenBank/DDBJ whole genome shotgun (WGS) entry which is preliminary data.</text>
</comment>
<dbReference type="InterPro" id="IPR004358">
    <property type="entry name" value="Sig_transdc_His_kin-like_C"/>
</dbReference>
<dbReference type="SUPFAM" id="SSF55874">
    <property type="entry name" value="ATPase domain of HSP90 chaperone/DNA topoisomerase II/histidine kinase"/>
    <property type="match status" value="1"/>
</dbReference>
<dbReference type="CDD" id="cd01007">
    <property type="entry name" value="PBP2_BvgS_HisK_like"/>
    <property type="match status" value="1"/>
</dbReference>
<evidence type="ECO:0000256" key="2">
    <source>
        <dbReference type="ARBA" id="ARBA00012438"/>
    </source>
</evidence>
<gene>
    <name evidence="10" type="ORF">GZ085_04315</name>
</gene>
<keyword evidence="6" id="KW-0472">Membrane</keyword>
<feature type="domain" description="PAS" evidence="8">
    <location>
        <begin position="632"/>
        <end position="702"/>
    </location>
</feature>
<dbReference type="InterPro" id="IPR001638">
    <property type="entry name" value="Solute-binding_3/MltF_N"/>
</dbReference>
<dbReference type="SUPFAM" id="SSF55785">
    <property type="entry name" value="PYP-like sensor domain (PAS domain)"/>
    <property type="match status" value="8"/>
</dbReference>
<keyword evidence="3" id="KW-0597">Phosphoprotein</keyword>
<dbReference type="PRINTS" id="PR00344">
    <property type="entry name" value="BCTRLSENSOR"/>
</dbReference>
<dbReference type="SMART" id="SM00062">
    <property type="entry name" value="PBPb"/>
    <property type="match status" value="1"/>
</dbReference>
<dbReference type="Proteomes" id="UP000483432">
    <property type="component" value="Unassembled WGS sequence"/>
</dbReference>
<feature type="domain" description="PAC" evidence="9">
    <location>
        <begin position="1320"/>
        <end position="1370"/>
    </location>
</feature>
<evidence type="ECO:0000256" key="3">
    <source>
        <dbReference type="ARBA" id="ARBA00022553"/>
    </source>
</evidence>
<feature type="domain" description="PAC" evidence="9">
    <location>
        <begin position="405"/>
        <end position="457"/>
    </location>
</feature>
<dbReference type="CDD" id="cd00082">
    <property type="entry name" value="HisKA"/>
    <property type="match status" value="1"/>
</dbReference>
<feature type="domain" description="PAC" evidence="9">
    <location>
        <begin position="1443"/>
        <end position="1495"/>
    </location>
</feature>
<keyword evidence="6" id="KW-0812">Transmembrane</keyword>
<dbReference type="Gene3D" id="3.30.450.40">
    <property type="match status" value="1"/>
</dbReference>
<protein>
    <recommendedName>
        <fullName evidence="2">histidine kinase</fullName>
        <ecNumber evidence="2">2.7.13.3</ecNumber>
    </recommendedName>
</protein>
<dbReference type="SUPFAM" id="SSF47384">
    <property type="entry name" value="Homodimeric domain of signal transducing histidine kinase"/>
    <property type="match status" value="1"/>
</dbReference>
<dbReference type="Gene3D" id="2.10.70.100">
    <property type="match status" value="1"/>
</dbReference>
<dbReference type="InterPro" id="IPR000014">
    <property type="entry name" value="PAS"/>
</dbReference>
<dbReference type="Pfam" id="PF08448">
    <property type="entry name" value="PAS_4"/>
    <property type="match status" value="3"/>
</dbReference>
<dbReference type="Pfam" id="PF13426">
    <property type="entry name" value="PAS_9"/>
    <property type="match status" value="2"/>
</dbReference>
<dbReference type="InterPro" id="IPR036097">
    <property type="entry name" value="HisK_dim/P_sf"/>
</dbReference>
<dbReference type="InterPro" id="IPR000700">
    <property type="entry name" value="PAS-assoc_C"/>
</dbReference>
<reference evidence="10 11" key="1">
    <citation type="submission" date="2019-09" db="EMBL/GenBank/DDBJ databases">
        <title>H2 Metabolism Revealed by Metagenomic Analysis in Subglacial Sediment of East Antarctica.</title>
        <authorList>
            <person name="Yang Z."/>
            <person name="Zhang Y."/>
            <person name="Lv Y."/>
            <person name="Yan W."/>
            <person name="Xiao X."/>
            <person name="Sun B."/>
            <person name="Ma H."/>
        </authorList>
    </citation>
    <scope>NUCLEOTIDE SEQUENCE [LARGE SCALE GENOMIC DNA]</scope>
    <source>
        <strain evidence="10">Bin2_2</strain>
    </source>
</reference>
<feature type="domain" description="PAS" evidence="8">
    <location>
        <begin position="998"/>
        <end position="1068"/>
    </location>
</feature>
<dbReference type="Gene3D" id="3.30.565.10">
    <property type="entry name" value="Histidine kinase-like ATPase, C-terminal domain"/>
    <property type="match status" value="1"/>
</dbReference>
<evidence type="ECO:0000256" key="6">
    <source>
        <dbReference type="SAM" id="Phobius"/>
    </source>
</evidence>
<dbReference type="PROSITE" id="PS50109">
    <property type="entry name" value="HIS_KIN"/>
    <property type="match status" value="1"/>
</dbReference>
<dbReference type="InterPro" id="IPR029016">
    <property type="entry name" value="GAF-like_dom_sf"/>
</dbReference>
<sequence length="1737" mass="196093">MLENLREGVVFALLTCLVCLGTIGPTWADKTSSLRLALSPTDKAWLTTHPIIRLGIDPSYAPYSFLDTQGKPQGVVSDFLAYLGPTLGVRFELVTDLDWPQLMAAVQARRVDAVATVVRLPERDAFLEFTSVYLPTPLVIMTRIDTPQLRSLQDLDRQSLVLVEGYSSSKQVLEQYPTLRPHYVPTALNGLRAVASGASDAYVGVLGVNTHLAAQQGITNLKVNAGFDMEVNGQRFGVRKDWPQLARILDQALASMPTQQKNAIFQQWMPLHAEEILRLSQPTLVTRLFPWLVGSMIVVVFGYLAILLWNRQLKRELARRQGELTASANRLKAAETIAHVGNWQYTVANGDIQWSDETYRIFGLRPQSQPFTYEWHIAHVHPDDRAAHDDYLQRMLESRPGEDIPVFRYRLVRADGVARTVSVQVHVEYDASGKPASLLGTLQDISDQVRAEEKLTVLNRLYRVLSGIDVAIIHLRDPQKLFEEACRIAVEVGGFRMAWLGMVGAGLQTVRPLAHAGEAGQYLENLHISLGEDEQARGPTGLALGSGQHIVCNDIAHDPHMAPWREAALALGYQASAAFPIRVGGQVRGAFNLYADRAGFFDEDELRLLDELAEDIGFALEFIEADRARDTLNRRMVDLLESMSDGFVSLDRNWCYQYVNRKAGEMFGRAPGDLLGKHIWTEFPEGVGQPFQKTYEQVMDGDKMVRMEDYYPPWDQWYENRIYPTLDGISIFFTDITERKKREEDLKRLHSILNALVEGSTDAIFVKNREGRYLIANQALAALLGRPVEAILDADDHALYSAESAERFQADDLRIMEEGIPHSYEETVNTADASYRYLTTKGPLIIDGEVCGVFGIARDITDRKQIETALVESESRLRLFIEHAPAALAMFDRDMCYLAVSRRWLTDYQLERSDILGESHYDVFPDLSEHWKAIHQRGMAGELVRNKQDRFERADGSTQWLSGETRPWFAADSSVGGIVIFSEDISERILVEQSLRESEGRFSATFEQAAVGIAMVSPEGRWMRVNQKMCDIVGYSEVELLSLTFQDITHPDDLNADLGYVRQMLVHEIDAYSMEKRYLRKDGSQVWVNLTVSLIWKDNEAPDYFISVIEDINSRKLGEAALQESETRFRHLFEQNPVPMLVYERGSLHMLAVNAAFLRHYGYSHDEILAMRLTDLYPDEEKESISEVAASLKGLAYVGEWHHLTKTGSRIIIEARSHDIEFEGRTARVAVITDITERKQAEQILRDSEAHYRSLIELAPFPAVITRVRDGILIYGNHRAEVQYGISREQGIGQPAEEFYEDRSERMRFLEPLQKTGKVDDLEVRMRTADGRPFWALVSASIVEFDHEPAIFTAINDITERKQAEAALQEQETFFRLIAENIGDMVAVLDLEGRRLYNSPSYCALFGDPKTLVGTDSFAEIHPDDRDEVRRVFMDTVRTGKGKRINFRFVLADGTVRNIESQGGVIHGVNGQIDRVVVVSRDITERMHMEEEVHQLNVALEERVSQRTAELAMANKELETFTYSVSHDLKAPLRGIDGYSRLLLEDYQSKLDKPGIELLNNVRVGVMQMSQLIDDLLTYSRMERRSLQGRPLDISSLMTGVLDTLQADIQAQGMVVETSLQGLTAQADPEGLAIVLRNLVDNALKFTRDSHPPHLSVSGVKGEKSITLKFADNGIGFDMQFHDRIFEIFQRLQRAEDYPGTGVGLAIVFKAMQRMGGRVWAESAPGQGATFYLELPQ</sequence>
<dbReference type="PROSITE" id="PS50113">
    <property type="entry name" value="PAC"/>
    <property type="match status" value="6"/>
</dbReference>
<proteinExistence type="predicted"/>
<dbReference type="SMART" id="SM00388">
    <property type="entry name" value="HisKA"/>
    <property type="match status" value="1"/>
</dbReference>
<dbReference type="InterPro" id="IPR001610">
    <property type="entry name" value="PAC"/>
</dbReference>
<dbReference type="NCBIfam" id="TIGR00229">
    <property type="entry name" value="sensory_box"/>
    <property type="match status" value="8"/>
</dbReference>
<dbReference type="InterPro" id="IPR035965">
    <property type="entry name" value="PAS-like_dom_sf"/>
</dbReference>
<comment type="catalytic activity">
    <reaction evidence="1">
        <text>ATP + protein L-histidine = ADP + protein N-phospho-L-histidine.</text>
        <dbReference type="EC" id="2.7.13.3"/>
    </reaction>
</comment>
<dbReference type="SMART" id="SM00387">
    <property type="entry name" value="HATPase_c"/>
    <property type="match status" value="1"/>
</dbReference>
<feature type="domain" description="PAC" evidence="9">
    <location>
        <begin position="945"/>
        <end position="997"/>
    </location>
</feature>
<feature type="domain" description="PAS" evidence="8">
    <location>
        <begin position="749"/>
        <end position="819"/>
    </location>
</feature>
<dbReference type="InterPro" id="IPR003018">
    <property type="entry name" value="GAF"/>
</dbReference>
<dbReference type="InterPro" id="IPR013656">
    <property type="entry name" value="PAS_4"/>
</dbReference>
<dbReference type="FunFam" id="1.10.287.130:FF:000070">
    <property type="entry name" value="Histidine kinase sensor protein"/>
    <property type="match status" value="1"/>
</dbReference>